<reference evidence="2 3" key="2">
    <citation type="journal article" date="2018" name="Nature">
        <title>Mutant phenotypes for thousands of bacterial genes of unknown function.</title>
        <authorList>
            <person name="Price M.N."/>
            <person name="Wetmore K.M."/>
            <person name="Waters R.J."/>
            <person name="Callaghan M."/>
            <person name="Ray J."/>
            <person name="Liu H."/>
            <person name="Kuehl J.V."/>
            <person name="Melnyk R.A."/>
            <person name="Lamson J.S."/>
            <person name="Suh Y."/>
            <person name="Carlson H.K."/>
            <person name="Esquivel Z."/>
            <person name="Sadeeshkumar H."/>
            <person name="Chakraborty R."/>
            <person name="Zane G.M."/>
            <person name="Rubin B.E."/>
            <person name="Wall J.D."/>
            <person name="Visel A."/>
            <person name="Bristow J."/>
            <person name="Blow M.J."/>
            <person name="Arkin A.P."/>
            <person name="Deutschbauer A.M."/>
        </authorList>
    </citation>
    <scope>NUCLEOTIDE SEQUENCE [LARGE SCALE GENOMIC DNA]</scope>
    <source>
        <strain evidence="2 3">FW300-N2C3</strain>
    </source>
</reference>
<proteinExistence type="predicted"/>
<keyword evidence="1" id="KW-0812">Transmembrane</keyword>
<dbReference type="Proteomes" id="UP000059425">
    <property type="component" value="Chromosome"/>
</dbReference>
<protein>
    <submittedName>
        <fullName evidence="2">Uncharacterized protein</fullName>
    </submittedName>
</protein>
<dbReference type="EMBL" id="CP012831">
    <property type="protein sequence ID" value="ALI05382.1"/>
    <property type="molecule type" value="Genomic_DNA"/>
</dbReference>
<dbReference type="OrthoDB" id="8964707at2"/>
<accession>A0A0N9WPL1</accession>
<reference evidence="3" key="1">
    <citation type="submission" date="2015-09" db="EMBL/GenBank/DDBJ databases">
        <title>Whole genome sequence of Pseudomonas fluorescens FW300-N2C3.</title>
        <authorList>
            <person name="Ray J."/>
            <person name="Melnyk R."/>
            <person name="Deutschbauer A."/>
        </authorList>
    </citation>
    <scope>NUCLEOTIDE SEQUENCE [LARGE SCALE GENOMIC DNA]</scope>
    <source>
        <strain evidence="3">FW300-N2C3</strain>
    </source>
</reference>
<sequence>MSQKNDQVFNLSITEIWMVLAFILLLLSGWQVWKLTNANKSLEQKVADYQSLDERERAINEATAALKTKLSKMGLKNPDELIRKLTDASKARDESERLKVLLTQKDEELSALAAIDKALEQSGSKDKGKEAKRLILETLMTYDQLKQLVADPNADVKPTEIVKRIADMKATEQMIKDALNTEGDPKTDQVHKLLHDSQAYAEAEKAGLNPTVLQKTNSDLKGQVQFLQNKINRGKGGDLPPCWANPDTGKPEMFLTVYLKENNLTFEPAWPVSRLADAQALPGFDALMVNKDRGYEDFLRATQAINAFGNANGCKYYVRLASQIQDAPTSDKRRIQVESNFYKIEVRRW</sequence>
<keyword evidence="1" id="KW-0472">Membrane</keyword>
<dbReference type="RefSeq" id="WP_060738168.1">
    <property type="nucleotide sequence ID" value="NZ_CP012831.1"/>
</dbReference>
<keyword evidence="1" id="KW-1133">Transmembrane helix</keyword>
<evidence type="ECO:0000256" key="1">
    <source>
        <dbReference type="SAM" id="Phobius"/>
    </source>
</evidence>
<name>A0A0N9WPL1_PSEFL</name>
<feature type="transmembrane region" description="Helical" evidence="1">
    <location>
        <begin position="12"/>
        <end position="33"/>
    </location>
</feature>
<gene>
    <name evidence="2" type="ORF">AO356_00835</name>
</gene>
<evidence type="ECO:0000313" key="3">
    <source>
        <dbReference type="Proteomes" id="UP000059425"/>
    </source>
</evidence>
<dbReference type="AlphaFoldDB" id="A0A0N9WPL1"/>
<organism evidence="2 3">
    <name type="scientific">Pseudomonas fluorescens</name>
    <dbReference type="NCBI Taxonomy" id="294"/>
    <lineage>
        <taxon>Bacteria</taxon>
        <taxon>Pseudomonadati</taxon>
        <taxon>Pseudomonadota</taxon>
        <taxon>Gammaproteobacteria</taxon>
        <taxon>Pseudomonadales</taxon>
        <taxon>Pseudomonadaceae</taxon>
        <taxon>Pseudomonas</taxon>
    </lineage>
</organism>
<evidence type="ECO:0000313" key="2">
    <source>
        <dbReference type="EMBL" id="ALI05382.1"/>
    </source>
</evidence>